<comment type="caution">
    <text evidence="2">The sequence shown here is derived from an EMBL/GenBank/DDBJ whole genome shotgun (WGS) entry which is preliminary data.</text>
</comment>
<dbReference type="EMBL" id="JAIPUX010001232">
    <property type="protein sequence ID" value="KAH0624971.1"/>
    <property type="molecule type" value="Genomic_DNA"/>
</dbReference>
<gene>
    <name evidence="2" type="ORF">JD844_032934</name>
</gene>
<sequence length="192" mass="22080">MENDPCNGPVYYCWVPLALVTTIMIISLLKNISYCLKEKKRKGKKCCRFVLSNKFVLSDKLVDSEFYTEECPVYDNLNHCHPEMLNESCYEQMNAQPHPSISDVQQIVEHQMCYASLDHSVKRKQKRNKKKYPTLGMDENHLTGSNPMSLDTCIYLNSEQLSAENKLTEDAIHEDPFSVFGFIHATNDAGFQ</sequence>
<name>A0ABQ7T6G7_PHRPL</name>
<evidence type="ECO:0000256" key="1">
    <source>
        <dbReference type="SAM" id="Phobius"/>
    </source>
</evidence>
<organism evidence="2 3">
    <name type="scientific">Phrynosoma platyrhinos</name>
    <name type="common">Desert horned lizard</name>
    <dbReference type="NCBI Taxonomy" id="52577"/>
    <lineage>
        <taxon>Eukaryota</taxon>
        <taxon>Metazoa</taxon>
        <taxon>Chordata</taxon>
        <taxon>Craniata</taxon>
        <taxon>Vertebrata</taxon>
        <taxon>Euteleostomi</taxon>
        <taxon>Lepidosauria</taxon>
        <taxon>Squamata</taxon>
        <taxon>Bifurcata</taxon>
        <taxon>Unidentata</taxon>
        <taxon>Episquamata</taxon>
        <taxon>Toxicofera</taxon>
        <taxon>Iguania</taxon>
        <taxon>Phrynosomatidae</taxon>
        <taxon>Phrynosomatinae</taxon>
        <taxon>Phrynosoma</taxon>
    </lineage>
</organism>
<proteinExistence type="predicted"/>
<dbReference type="Pfam" id="PF15330">
    <property type="entry name" value="SIT"/>
    <property type="match status" value="1"/>
</dbReference>
<keyword evidence="1" id="KW-0472">Membrane</keyword>
<accession>A0ABQ7T6G7</accession>
<feature type="transmembrane region" description="Helical" evidence="1">
    <location>
        <begin position="14"/>
        <end position="36"/>
    </location>
</feature>
<dbReference type="Proteomes" id="UP000826234">
    <property type="component" value="Unassembled WGS sequence"/>
</dbReference>
<keyword evidence="3" id="KW-1185">Reference proteome</keyword>
<reference evidence="2 3" key="1">
    <citation type="journal article" date="2022" name="Gigascience">
        <title>A chromosome-level genome assembly and annotation of the desert horned lizard, Phrynosoma platyrhinos, provides insight into chromosomal rearrangements among reptiles.</title>
        <authorList>
            <person name="Koochekian N."/>
            <person name="Ascanio A."/>
            <person name="Farleigh K."/>
            <person name="Card D.C."/>
            <person name="Schield D.R."/>
            <person name="Castoe T.A."/>
            <person name="Jezkova T."/>
        </authorList>
    </citation>
    <scope>NUCLEOTIDE SEQUENCE [LARGE SCALE GENOMIC DNA]</scope>
    <source>
        <strain evidence="2">NK-2021</strain>
    </source>
</reference>
<evidence type="ECO:0000313" key="3">
    <source>
        <dbReference type="Proteomes" id="UP000826234"/>
    </source>
</evidence>
<keyword evidence="1" id="KW-0812">Transmembrane</keyword>
<protein>
    <submittedName>
        <fullName evidence="2">Uncharacterized protein</fullName>
    </submittedName>
</protein>
<dbReference type="PANTHER" id="PTHR15951:SF2">
    <property type="entry name" value="T-CELL RECEPTOR-ASSOCIATED TRANSMEMBRANE ADAPTER 1"/>
    <property type="match status" value="1"/>
</dbReference>
<keyword evidence="1" id="KW-1133">Transmembrane helix</keyword>
<dbReference type="InterPro" id="IPR020399">
    <property type="entry name" value="T-cell_rcpt-assoc_TM_adapter-1"/>
</dbReference>
<evidence type="ECO:0000313" key="2">
    <source>
        <dbReference type="EMBL" id="KAH0624971.1"/>
    </source>
</evidence>
<dbReference type="PANTHER" id="PTHR15951">
    <property type="entry name" value="T-CELL RECEPTOR-ASSOCIATED TRANSMEMBRANE ADAPTER 1"/>
    <property type="match status" value="1"/>
</dbReference>